<dbReference type="GO" id="GO:0008168">
    <property type="term" value="F:methyltransferase activity"/>
    <property type="evidence" value="ECO:0007669"/>
    <property type="project" value="UniProtKB-KW"/>
</dbReference>
<dbReference type="Gene3D" id="3.40.50.150">
    <property type="entry name" value="Vaccinia Virus protein VP39"/>
    <property type="match status" value="1"/>
</dbReference>
<dbReference type="InterPro" id="IPR029063">
    <property type="entry name" value="SAM-dependent_MTases_sf"/>
</dbReference>
<evidence type="ECO:0000259" key="1">
    <source>
        <dbReference type="Pfam" id="PF13649"/>
    </source>
</evidence>
<feature type="domain" description="Methyltransferase" evidence="1">
    <location>
        <begin position="39"/>
        <end position="127"/>
    </location>
</feature>
<dbReference type="AlphaFoldDB" id="A0A5B9DCA3"/>
<proteinExistence type="predicted"/>
<organism evidence="2 3">
    <name type="scientific">Promethearchaeum syntrophicum</name>
    <dbReference type="NCBI Taxonomy" id="2594042"/>
    <lineage>
        <taxon>Archaea</taxon>
        <taxon>Promethearchaeati</taxon>
        <taxon>Promethearchaeota</taxon>
        <taxon>Promethearchaeia</taxon>
        <taxon>Promethearchaeales</taxon>
        <taxon>Promethearchaeaceae</taxon>
        <taxon>Promethearchaeum</taxon>
    </lineage>
</organism>
<evidence type="ECO:0000313" key="3">
    <source>
        <dbReference type="Proteomes" id="UP000321408"/>
    </source>
</evidence>
<dbReference type="Pfam" id="PF13649">
    <property type="entry name" value="Methyltransf_25"/>
    <property type="match status" value="1"/>
</dbReference>
<dbReference type="KEGG" id="psyt:DSAG12_02213"/>
<dbReference type="EMBL" id="CP042905">
    <property type="protein sequence ID" value="QEE16383.1"/>
    <property type="molecule type" value="Genomic_DNA"/>
</dbReference>
<dbReference type="CDD" id="cd02440">
    <property type="entry name" value="AdoMet_MTases"/>
    <property type="match status" value="1"/>
</dbReference>
<dbReference type="RefSeq" id="WP_147663265.1">
    <property type="nucleotide sequence ID" value="NZ_CP042905.2"/>
</dbReference>
<gene>
    <name evidence="2" type="ORF">DSAG12_02213</name>
</gene>
<dbReference type="Proteomes" id="UP000321408">
    <property type="component" value="Chromosome"/>
</dbReference>
<reference evidence="2 3" key="2">
    <citation type="journal article" date="2024" name="Int. J. Syst. Evol. Microbiol.">
        <title>Promethearchaeum syntrophicum gen. nov., sp. nov., an anaerobic, obligately syntrophic archaeon, the first isolate of the lineage 'Asgard' archaea, and proposal of the new archaeal phylum Promethearchaeota phyl. nov. and kingdom Promethearchaeati regn. nov.</title>
        <authorList>
            <person name="Imachi H."/>
            <person name="Nobu M.K."/>
            <person name="Kato S."/>
            <person name="Takaki Y."/>
            <person name="Miyazaki M."/>
            <person name="Miyata M."/>
            <person name="Ogawara M."/>
            <person name="Saito Y."/>
            <person name="Sakai S."/>
            <person name="Tahara Y.O."/>
            <person name="Takano Y."/>
            <person name="Tasumi E."/>
            <person name="Uematsu K."/>
            <person name="Yoshimura T."/>
            <person name="Itoh T."/>
            <person name="Ohkuma M."/>
            <person name="Takai K."/>
        </authorList>
    </citation>
    <scope>NUCLEOTIDE SEQUENCE [LARGE SCALE GENOMIC DNA]</scope>
    <source>
        <strain evidence="2 3">MK-D1</strain>
    </source>
</reference>
<dbReference type="SUPFAM" id="SSF53335">
    <property type="entry name" value="S-adenosyl-L-methionine-dependent methyltransferases"/>
    <property type="match status" value="1"/>
</dbReference>
<accession>A0A5B9DCA3</accession>
<dbReference type="GeneID" id="41330202"/>
<sequence>MGFFHQEKNVKEYIKMAEGYDGRELIAELQKHLPESSSILEIGMGPGVDLTLLKKHYKVTGSDYSKIFIDRYQKQNPDEDLLVLDAITLKTNRKFQGLYSNKVLMHLTREDLKQSIKRQAEILEPEGIICHAFWHGDREENFDGLLFIYYTEEQLRILFEGSFDIIKMETYKEMEPDDSLFLIARKRI</sequence>
<evidence type="ECO:0000313" key="2">
    <source>
        <dbReference type="EMBL" id="QEE16383.1"/>
    </source>
</evidence>
<keyword evidence="3" id="KW-1185">Reference proteome</keyword>
<keyword evidence="2" id="KW-0489">Methyltransferase</keyword>
<name>A0A5B9DCA3_9ARCH</name>
<dbReference type="GO" id="GO:0032259">
    <property type="term" value="P:methylation"/>
    <property type="evidence" value="ECO:0007669"/>
    <property type="project" value="UniProtKB-KW"/>
</dbReference>
<keyword evidence="2" id="KW-0808">Transferase</keyword>
<dbReference type="OrthoDB" id="1018at2157"/>
<dbReference type="InterPro" id="IPR041698">
    <property type="entry name" value="Methyltransf_25"/>
</dbReference>
<protein>
    <submittedName>
        <fullName evidence="2">Methyltransferase domain-containing protein</fullName>
    </submittedName>
</protein>
<reference evidence="2 3" key="1">
    <citation type="journal article" date="2020" name="Nature">
        <title>Isolation of an archaeon at the prokaryote-eukaryote interface.</title>
        <authorList>
            <person name="Imachi H."/>
            <person name="Nobu M.K."/>
            <person name="Nakahara N."/>
            <person name="Morono Y."/>
            <person name="Ogawara M."/>
            <person name="Takaki Y."/>
            <person name="Takano Y."/>
            <person name="Uematsu K."/>
            <person name="Ikuta T."/>
            <person name="Ito M."/>
            <person name="Matsui Y."/>
            <person name="Miyazaki M."/>
            <person name="Murata K."/>
            <person name="Saito Y."/>
            <person name="Sakai S."/>
            <person name="Song C."/>
            <person name="Tasumi E."/>
            <person name="Yamanaka Y."/>
            <person name="Yamaguchi T."/>
            <person name="Kamagata Y."/>
            <person name="Tamaki H."/>
            <person name="Takai K."/>
        </authorList>
    </citation>
    <scope>NUCLEOTIDE SEQUENCE [LARGE SCALE GENOMIC DNA]</scope>
    <source>
        <strain evidence="2 3">MK-D1</strain>
    </source>
</reference>